<protein>
    <submittedName>
        <fullName evidence="2">Putative group iv salivary lipocalin</fullName>
    </submittedName>
</protein>
<dbReference type="VEuPathDB" id="VectorBase:LOC119165677"/>
<proteinExistence type="predicted"/>
<reference evidence="2" key="1">
    <citation type="submission" date="2020-03" db="EMBL/GenBank/DDBJ databases">
        <title>A transcriptome and proteome of the tick Rhipicephalus microplus shaped by the genetic composition of its hosts and developmental stage.</title>
        <authorList>
            <person name="Garcia G.R."/>
            <person name="Ribeiro J.M.C."/>
            <person name="Maruyama S.R."/>
            <person name="Gardinasse L.G."/>
            <person name="Nelson K."/>
            <person name="Ferreira B.R."/>
            <person name="Andrade T.G."/>
            <person name="Santos I.K.F.M."/>
        </authorList>
    </citation>
    <scope>NUCLEOTIDE SEQUENCE</scope>
    <source>
        <strain evidence="2">NSGR</strain>
        <tissue evidence="2">Salivary glands</tissue>
    </source>
</reference>
<feature type="signal peptide" evidence="1">
    <location>
        <begin position="1"/>
        <end position="24"/>
    </location>
</feature>
<sequence>MVLYSFRKSSFLLSTAFILTHVAATPHGIPAPNTSRKPSWTWPIMFLKSRVTYLNLSTLEYPKEICTKEYAVKWNHSARALIKKAVVIFSSWKSEVEDVVYKPRRVRGPARTFTALNSSGYLIYTIHFNYTSKYCAIIRKENHTKEDDSGACELWVNDNFFEAGPVIQNNCTENFKKYCKQYNATRFDIKDCFDTSKPILLG</sequence>
<feature type="chain" id="PRO_5026358997" evidence="1">
    <location>
        <begin position="25"/>
        <end position="202"/>
    </location>
</feature>
<organism evidence="2">
    <name type="scientific">Rhipicephalus microplus</name>
    <name type="common">Cattle tick</name>
    <name type="synonym">Boophilus microplus</name>
    <dbReference type="NCBI Taxonomy" id="6941"/>
    <lineage>
        <taxon>Eukaryota</taxon>
        <taxon>Metazoa</taxon>
        <taxon>Ecdysozoa</taxon>
        <taxon>Arthropoda</taxon>
        <taxon>Chelicerata</taxon>
        <taxon>Arachnida</taxon>
        <taxon>Acari</taxon>
        <taxon>Parasitiformes</taxon>
        <taxon>Ixodida</taxon>
        <taxon>Ixodoidea</taxon>
        <taxon>Ixodidae</taxon>
        <taxon>Rhipicephalinae</taxon>
        <taxon>Rhipicephalus</taxon>
        <taxon>Boophilus</taxon>
    </lineage>
</organism>
<dbReference type="SUPFAM" id="SSF50814">
    <property type="entry name" value="Lipocalins"/>
    <property type="match status" value="1"/>
</dbReference>
<dbReference type="EMBL" id="GIKN01003185">
    <property type="protein sequence ID" value="NIE45458.1"/>
    <property type="molecule type" value="Transcribed_RNA"/>
</dbReference>
<dbReference type="InterPro" id="IPR012674">
    <property type="entry name" value="Calycin"/>
</dbReference>
<evidence type="ECO:0000256" key="1">
    <source>
        <dbReference type="SAM" id="SignalP"/>
    </source>
</evidence>
<keyword evidence="1" id="KW-0732">Signal</keyword>
<accession>A0A6G5A4E6</accession>
<name>A0A6G5A4E6_RHIMP</name>
<dbReference type="AlphaFoldDB" id="A0A6G5A4E6"/>
<dbReference type="Gene3D" id="2.40.128.20">
    <property type="match status" value="1"/>
</dbReference>
<evidence type="ECO:0000313" key="2">
    <source>
        <dbReference type="EMBL" id="NIE45458.1"/>
    </source>
</evidence>